<evidence type="ECO:0000256" key="5">
    <source>
        <dbReference type="ARBA" id="ARBA00022989"/>
    </source>
</evidence>
<sequence>MRFFRPIVASVLFALGVGAQAGSQITAVGNGGPGPFKADHLTVELIASQHEIAQGGEVTLGLVFTLEEHWHVYWKNAGDSGEPPKAVWTVPHDLTVDELRFPAPQRLPLAPLMDFGYEDAVTFPITVHAAKNAKLSTKPIHLTAKVDWLVCSNRCLPGKANLGIDLKIVPAVQAERVKTDSTAAMAVGPLASALSHLPKPLLADFRTEVVGTPKEFVLTFHTGTKETDGEFYPFVQDQILNAADQETEPLDDGIRIHIQRSPDLKELPKTLHGLVKLSDDESYEIDSPIKPGTAAPKTSATSATPSNAMGALTAIGLAFLGGIILNLMPCVFPVLFLKALALVKNHGAERKEALRHGLVYTLGIVVSFWAILAILLALRAGGSELGWGFQMQSPGFVSILAIFLFFFSLSLAGMFDLGLSLTSAGGGLAQKEGYAGSFFTGVLATVVATPCTAPLMGAAIGFALTQPTWITFAIFTSLALGLASPYLILSARPEWTKILPRPGAWMETLKQLTSVPLFGTVIWLSWLYAKLFPSALGIDNLAWLLVGLLVVAIAGWVLYRWPAGWKSTLVAALIAVFAASVPFLMREKPEAHAVWQPYSHEAIAAARAAHHPVFVDFTAAWCLSCQVNERLVLNSTDVQERFHERNVTLLKADWTQYDPAITAELAAVHRNGVPTYVVYPADAAKEPEVLPEVLSKDIVVSALDRNLK</sequence>
<dbReference type="GO" id="GO:0045454">
    <property type="term" value="P:cell redox homeostasis"/>
    <property type="evidence" value="ECO:0007669"/>
    <property type="project" value="TreeGrafter"/>
</dbReference>
<evidence type="ECO:0000313" key="11">
    <source>
        <dbReference type="EMBL" id="ADV82246.1"/>
    </source>
</evidence>
<feature type="chain" id="PRO_5003232760" evidence="9">
    <location>
        <begin position="22"/>
        <end position="708"/>
    </location>
</feature>
<dbReference type="Pfam" id="PF02683">
    <property type="entry name" value="DsbD_TM"/>
    <property type="match status" value="1"/>
</dbReference>
<organism evidence="11 12">
    <name type="scientific">Terriglobus saanensis (strain ATCC BAA-1853 / DSM 23119 / SP1PR4)</name>
    <dbReference type="NCBI Taxonomy" id="401053"/>
    <lineage>
        <taxon>Bacteria</taxon>
        <taxon>Pseudomonadati</taxon>
        <taxon>Acidobacteriota</taxon>
        <taxon>Terriglobia</taxon>
        <taxon>Terriglobales</taxon>
        <taxon>Acidobacteriaceae</taxon>
        <taxon>Terriglobus</taxon>
    </lineage>
</organism>
<feature type="transmembrane region" description="Helical" evidence="8">
    <location>
        <begin position="438"/>
        <end position="463"/>
    </location>
</feature>
<feature type="signal peptide" evidence="9">
    <location>
        <begin position="1"/>
        <end position="21"/>
    </location>
</feature>
<dbReference type="GO" id="GO:0017004">
    <property type="term" value="P:cytochrome complex assembly"/>
    <property type="evidence" value="ECO:0007669"/>
    <property type="project" value="UniProtKB-KW"/>
</dbReference>
<feature type="transmembrane region" description="Helical" evidence="8">
    <location>
        <begin position="358"/>
        <end position="378"/>
    </location>
</feature>
<evidence type="ECO:0000256" key="7">
    <source>
        <dbReference type="ARBA" id="ARBA00023284"/>
    </source>
</evidence>
<evidence type="ECO:0000256" key="6">
    <source>
        <dbReference type="ARBA" id="ARBA00023136"/>
    </source>
</evidence>
<feature type="transmembrane region" description="Helical" evidence="8">
    <location>
        <begin position="308"/>
        <end position="337"/>
    </location>
</feature>
<reference evidence="11 12" key="1">
    <citation type="journal article" date="2012" name="Stand. Genomic Sci.">
        <title>Complete genome sequence of Terriglobus saanensis type strain SP1PR4(T), an Acidobacteria from tundra soil.</title>
        <authorList>
            <person name="Rawat S.R."/>
            <person name="Mannisto M.K."/>
            <person name="Starovoytov V."/>
            <person name="Goodwin L."/>
            <person name="Nolan M."/>
            <person name="Hauser L."/>
            <person name="Land M."/>
            <person name="Davenport K.W."/>
            <person name="Woyke T."/>
            <person name="Haggblom M.M."/>
        </authorList>
    </citation>
    <scope>NUCLEOTIDE SEQUENCE</scope>
    <source>
        <strain evidence="12">ATCC BAA-1853 / DSM 23119 / SP1PR4</strain>
    </source>
</reference>
<dbReference type="EC" id="1.8.1.8" evidence="11"/>
<dbReference type="AlphaFoldDB" id="E8V0V5"/>
<comment type="subcellular location">
    <subcellularLocation>
        <location evidence="1">Cell membrane</location>
        <topology evidence="1">Multi-pass membrane protein</topology>
    </subcellularLocation>
</comment>
<keyword evidence="7" id="KW-0676">Redox-active center</keyword>
<dbReference type="PROSITE" id="PS00194">
    <property type="entry name" value="THIOREDOXIN_1"/>
    <property type="match status" value="1"/>
</dbReference>
<dbReference type="InterPro" id="IPR017937">
    <property type="entry name" value="Thioredoxin_CS"/>
</dbReference>
<feature type="domain" description="Thioredoxin" evidence="10">
    <location>
        <begin position="582"/>
        <end position="708"/>
    </location>
</feature>
<keyword evidence="11" id="KW-0560">Oxidoreductase</keyword>
<dbReference type="STRING" id="401053.AciPR4_1423"/>
<dbReference type="PANTHER" id="PTHR32234">
    <property type="entry name" value="THIOL:DISULFIDE INTERCHANGE PROTEIN DSBD"/>
    <property type="match status" value="1"/>
</dbReference>
<evidence type="ECO:0000256" key="2">
    <source>
        <dbReference type="ARBA" id="ARBA00022475"/>
    </source>
</evidence>
<dbReference type="RefSeq" id="WP_013567979.1">
    <property type="nucleotide sequence ID" value="NC_014963.1"/>
</dbReference>
<keyword evidence="6 8" id="KW-0472">Membrane</keyword>
<evidence type="ECO:0000259" key="10">
    <source>
        <dbReference type="PROSITE" id="PS51352"/>
    </source>
</evidence>
<name>E8V0V5_TERSS</name>
<dbReference type="HOGENOM" id="CLU_014657_1_0_0"/>
<dbReference type="Gene3D" id="3.40.30.10">
    <property type="entry name" value="Glutaredoxin"/>
    <property type="match status" value="1"/>
</dbReference>
<dbReference type="OrthoDB" id="9811036at2"/>
<dbReference type="GO" id="GO:0047134">
    <property type="term" value="F:protein-disulfide reductase [NAD(P)H] activity"/>
    <property type="evidence" value="ECO:0007669"/>
    <property type="project" value="UniProtKB-EC"/>
</dbReference>
<evidence type="ECO:0000256" key="8">
    <source>
        <dbReference type="SAM" id="Phobius"/>
    </source>
</evidence>
<accession>E8V0V5</accession>
<protein>
    <submittedName>
        <fullName evidence="11">Protein-disulfide reductase</fullName>
        <ecNumber evidence="11">1.8.1.8</ecNumber>
    </submittedName>
</protein>
<dbReference type="InterPro" id="IPR003834">
    <property type="entry name" value="Cyt_c_assmbl_TM_dom"/>
</dbReference>
<dbReference type="KEGG" id="tsa:AciPR4_1423"/>
<feature type="transmembrane region" description="Helical" evidence="8">
    <location>
        <begin position="398"/>
        <end position="417"/>
    </location>
</feature>
<feature type="transmembrane region" description="Helical" evidence="8">
    <location>
        <begin position="568"/>
        <end position="585"/>
    </location>
</feature>
<evidence type="ECO:0000256" key="9">
    <source>
        <dbReference type="SAM" id="SignalP"/>
    </source>
</evidence>
<dbReference type="EMBL" id="CP002467">
    <property type="protein sequence ID" value="ADV82246.1"/>
    <property type="molecule type" value="Genomic_DNA"/>
</dbReference>
<dbReference type="InterPro" id="IPR013766">
    <property type="entry name" value="Thioredoxin_domain"/>
</dbReference>
<dbReference type="SUPFAM" id="SSF52833">
    <property type="entry name" value="Thioredoxin-like"/>
    <property type="match status" value="1"/>
</dbReference>
<dbReference type="eggNOG" id="COG4233">
    <property type="taxonomic scope" value="Bacteria"/>
</dbReference>
<dbReference type="GO" id="GO:0005886">
    <property type="term" value="C:plasma membrane"/>
    <property type="evidence" value="ECO:0007669"/>
    <property type="project" value="UniProtKB-SubCell"/>
</dbReference>
<keyword evidence="9" id="KW-0732">Signal</keyword>
<keyword evidence="2" id="KW-1003">Cell membrane</keyword>
<dbReference type="InterPro" id="IPR036249">
    <property type="entry name" value="Thioredoxin-like_sf"/>
</dbReference>
<gene>
    <name evidence="11" type="ordered locus">AciPR4_1423</name>
</gene>
<evidence type="ECO:0000256" key="3">
    <source>
        <dbReference type="ARBA" id="ARBA00022692"/>
    </source>
</evidence>
<feature type="transmembrane region" description="Helical" evidence="8">
    <location>
        <begin position="541"/>
        <end position="561"/>
    </location>
</feature>
<evidence type="ECO:0000256" key="1">
    <source>
        <dbReference type="ARBA" id="ARBA00004651"/>
    </source>
</evidence>
<dbReference type="Pfam" id="PF11412">
    <property type="entry name" value="DsbD_N"/>
    <property type="match status" value="1"/>
</dbReference>
<dbReference type="InterPro" id="IPR028250">
    <property type="entry name" value="DsbDN"/>
</dbReference>
<feature type="transmembrane region" description="Helical" evidence="8">
    <location>
        <begin position="469"/>
        <end position="489"/>
    </location>
</feature>
<evidence type="ECO:0000256" key="4">
    <source>
        <dbReference type="ARBA" id="ARBA00022748"/>
    </source>
</evidence>
<keyword evidence="3 8" id="KW-0812">Transmembrane</keyword>
<dbReference type="Pfam" id="PF13899">
    <property type="entry name" value="Thioredoxin_7"/>
    <property type="match status" value="1"/>
</dbReference>
<feature type="transmembrane region" description="Helical" evidence="8">
    <location>
        <begin position="509"/>
        <end position="529"/>
    </location>
</feature>
<dbReference type="InterPro" id="IPR035671">
    <property type="entry name" value="DsbD_gamma"/>
</dbReference>
<dbReference type="eggNOG" id="COG4232">
    <property type="taxonomic scope" value="Bacteria"/>
</dbReference>
<evidence type="ECO:0000313" key="12">
    <source>
        <dbReference type="Proteomes" id="UP000006844"/>
    </source>
</evidence>
<keyword evidence="4" id="KW-0201">Cytochrome c-type biogenesis</keyword>
<dbReference type="PANTHER" id="PTHR32234:SF3">
    <property type="entry name" value="SUPPRESSION OF COPPER SENSITIVITY PROTEIN"/>
    <property type="match status" value="1"/>
</dbReference>
<dbReference type="CDD" id="cd02953">
    <property type="entry name" value="DsbDgamma"/>
    <property type="match status" value="1"/>
</dbReference>
<keyword evidence="5 8" id="KW-1133">Transmembrane helix</keyword>
<dbReference type="PROSITE" id="PS51352">
    <property type="entry name" value="THIOREDOXIN_2"/>
    <property type="match status" value="1"/>
</dbReference>
<proteinExistence type="predicted"/>
<keyword evidence="12" id="KW-1185">Reference proteome</keyword>
<dbReference type="Proteomes" id="UP000006844">
    <property type="component" value="Chromosome"/>
</dbReference>